<dbReference type="SUPFAM" id="SSF142921">
    <property type="entry name" value="WGR domain-like"/>
    <property type="match status" value="1"/>
</dbReference>
<dbReference type="Proteomes" id="UP001310594">
    <property type="component" value="Unassembled WGS sequence"/>
</dbReference>
<dbReference type="InterPro" id="IPR008893">
    <property type="entry name" value="WGR_domain"/>
</dbReference>
<protein>
    <recommendedName>
        <fullName evidence="6">BRCT domain-containing protein</fullName>
    </recommendedName>
</protein>
<dbReference type="PROSITE" id="PS50172">
    <property type="entry name" value="BRCT"/>
    <property type="match status" value="1"/>
</dbReference>
<dbReference type="PROSITE" id="PS51977">
    <property type="entry name" value="WGR"/>
    <property type="match status" value="1"/>
</dbReference>
<organism evidence="4 5">
    <name type="scientific">Elasticomyces elasticus</name>
    <dbReference type="NCBI Taxonomy" id="574655"/>
    <lineage>
        <taxon>Eukaryota</taxon>
        <taxon>Fungi</taxon>
        <taxon>Dikarya</taxon>
        <taxon>Ascomycota</taxon>
        <taxon>Pezizomycotina</taxon>
        <taxon>Dothideomycetes</taxon>
        <taxon>Dothideomycetidae</taxon>
        <taxon>Mycosphaerellales</taxon>
        <taxon>Teratosphaeriaceae</taxon>
        <taxon>Elasticomyces</taxon>
    </lineage>
</organism>
<feature type="domain" description="WGR" evidence="3">
    <location>
        <begin position="225"/>
        <end position="327"/>
    </location>
</feature>
<comment type="caution">
    <text evidence="4">The sequence shown here is derived from an EMBL/GenBank/DDBJ whole genome shotgun (WGS) entry which is preliminary data.</text>
</comment>
<evidence type="ECO:0000259" key="2">
    <source>
        <dbReference type="PROSITE" id="PS50172"/>
    </source>
</evidence>
<gene>
    <name evidence="4" type="ORF">LTR97_009006</name>
</gene>
<feature type="compositionally biased region" description="Basic and acidic residues" evidence="1">
    <location>
        <begin position="689"/>
        <end position="698"/>
    </location>
</feature>
<evidence type="ECO:0008006" key="6">
    <source>
        <dbReference type="Google" id="ProtNLM"/>
    </source>
</evidence>
<reference evidence="4" key="1">
    <citation type="submission" date="2023-08" db="EMBL/GenBank/DDBJ databases">
        <title>Black Yeasts Isolated from many extreme environments.</title>
        <authorList>
            <person name="Coleine C."/>
            <person name="Stajich J.E."/>
            <person name="Selbmann L."/>
        </authorList>
    </citation>
    <scope>NUCLEOTIDE SEQUENCE</scope>
    <source>
        <strain evidence="4">CCFEE 5810</strain>
    </source>
</reference>
<dbReference type="InterPro" id="IPR036930">
    <property type="entry name" value="WGR_dom_sf"/>
</dbReference>
<dbReference type="EMBL" id="JAVRQU010000014">
    <property type="protein sequence ID" value="KAK5695497.1"/>
    <property type="molecule type" value="Genomic_DNA"/>
</dbReference>
<evidence type="ECO:0000313" key="5">
    <source>
        <dbReference type="Proteomes" id="UP001310594"/>
    </source>
</evidence>
<accession>A0AAN7W158</accession>
<sequence length="743" mass="80403">MPPGCLRNTTIALIHPLEYADAGWTKDKLITWIKTAKGNPTTHFTKKTTHVVCTGTAYKNGVGEVGAAKAARAKGERVHIVSPEWLGETLMQQKKAGEAGFSWEKAPGMNRRGGGGRKKKVVEVEEVEVEDDDGEVEEVVRKPQNVKGMMVEGFLEHTQQFLSEGDRRKIKEQMTREKEMARLAEMQVEKDRREEANRSRRERAEKEAVFRRGAKKCRNEIFSDNHHIYADATTFKYDITLTKVDTRANRNERYVLTIYESNSQPHTYATNLHYAGTGLTPTNTVIAALGCSIATALHAFKKIFFEKTKVLWEDRLNVMIEAHAKQERAKAGIPEPGSVRGRPVSESEVVPVVDFARQPFVYHPPVYGTRGLMPEPRKLVTWPPAPVAPMTAAEAEKQGHTANWVEVTSPEIADDQLPAEGMSDWDLFGKQQFMSEDARAAMDGEKMILDGLPPDLGATDYPFAVPGNGDGEFDFDAEVVNTNGEEDMFAGVEKPGRVGDTVKDAHGDKDIFGNAAEEIVQVDRAPKDGHSDEDLFGDAAEESAQVDEATKDADGDEDVFGITAEDEEEGEGAAGVGDVMDMDAEHEDDEHEGGFQPETQDPGATQLASDAAMGLNAFMKEMQDAAGSGGRAIDLGASVLGKRKGSAGRDGDSGSEGGAGMGVLVKKPRPNGPDGNQGGEVVELQDAFEPEHGTSSEERVYEFDGEEDNIPGHVGGGATPRAINAGAGAEVRGGYGGAGDGRC</sequence>
<proteinExistence type="predicted"/>
<dbReference type="InterPro" id="IPR001357">
    <property type="entry name" value="BRCT_dom"/>
</dbReference>
<feature type="region of interest" description="Disordered" evidence="1">
    <location>
        <begin position="642"/>
        <end position="698"/>
    </location>
</feature>
<dbReference type="SUPFAM" id="SSF52113">
    <property type="entry name" value="BRCT domain"/>
    <property type="match status" value="1"/>
</dbReference>
<dbReference type="AlphaFoldDB" id="A0AAN7W158"/>
<evidence type="ECO:0000256" key="1">
    <source>
        <dbReference type="SAM" id="MobiDB-lite"/>
    </source>
</evidence>
<dbReference type="InterPro" id="IPR036420">
    <property type="entry name" value="BRCT_dom_sf"/>
</dbReference>
<evidence type="ECO:0000313" key="4">
    <source>
        <dbReference type="EMBL" id="KAK5695497.1"/>
    </source>
</evidence>
<evidence type="ECO:0000259" key="3">
    <source>
        <dbReference type="PROSITE" id="PS51977"/>
    </source>
</evidence>
<dbReference type="Gene3D" id="3.40.50.10190">
    <property type="entry name" value="BRCT domain"/>
    <property type="match status" value="1"/>
</dbReference>
<feature type="region of interest" description="Disordered" evidence="1">
    <location>
        <begin position="585"/>
        <end position="604"/>
    </location>
</feature>
<feature type="domain" description="BRCT" evidence="2">
    <location>
        <begin position="6"/>
        <end position="103"/>
    </location>
</feature>
<name>A0AAN7W158_9PEZI</name>